<feature type="domain" description="RecX first three-helical" evidence="7">
    <location>
        <begin position="15"/>
        <end position="47"/>
    </location>
</feature>
<dbReference type="eggNOG" id="COG2137">
    <property type="taxonomic scope" value="Bacteria"/>
</dbReference>
<keyword evidence="4 5" id="KW-0963">Cytoplasm</keyword>
<comment type="similarity">
    <text evidence="2 5">Belongs to the RecX family.</text>
</comment>
<dbReference type="Proteomes" id="UP000008457">
    <property type="component" value="Chromosome"/>
</dbReference>
<dbReference type="OrthoDB" id="5421057at2"/>
<evidence type="ECO:0000259" key="7">
    <source>
        <dbReference type="Pfam" id="PF21982"/>
    </source>
</evidence>
<keyword evidence="9" id="KW-1185">Reference proteome</keyword>
<name>F4A1H6_MAHA5</name>
<sequence>MHKRSQPPSAEALLLKFLSYRQRSRHEIEQYLRNKGCADEDISDLINKYQDMGYINDSAFADMWIRERMRFNPKGYAAICAELYAKGVDRDIIDQAWREAQIDERGIARELIERRFDKHDKEAMPKAMAFLIRRGFNRSMAYAIVKNFFVEGTEDDR</sequence>
<dbReference type="HOGENOM" id="CLU_066607_0_1_9"/>
<reference evidence="8 9" key="2">
    <citation type="journal article" date="2011" name="Stand. Genomic Sci.">
        <title>Complete genome sequence of Mahella australiensis type strain (50-1 BON).</title>
        <authorList>
            <person name="Sikorski J."/>
            <person name="Teshima H."/>
            <person name="Nolan M."/>
            <person name="Lucas S."/>
            <person name="Hammon N."/>
            <person name="Deshpande S."/>
            <person name="Cheng J.F."/>
            <person name="Pitluck S."/>
            <person name="Liolios K."/>
            <person name="Pagani I."/>
            <person name="Ivanova N."/>
            <person name="Huntemann M."/>
            <person name="Mavromatis K."/>
            <person name="Ovchinikova G."/>
            <person name="Pati A."/>
            <person name="Tapia R."/>
            <person name="Han C."/>
            <person name="Goodwin L."/>
            <person name="Chen A."/>
            <person name="Palaniappan K."/>
            <person name="Land M."/>
            <person name="Hauser L."/>
            <person name="Ngatchou-Djao O.D."/>
            <person name="Rohde M."/>
            <person name="Pukall R."/>
            <person name="Spring S."/>
            <person name="Abt B."/>
            <person name="Goker M."/>
            <person name="Detter J.C."/>
            <person name="Woyke T."/>
            <person name="Bristow J."/>
            <person name="Markowitz V."/>
            <person name="Hugenholtz P."/>
            <person name="Eisen J.A."/>
            <person name="Kyrpides N.C."/>
            <person name="Klenk H.P."/>
            <person name="Lapidus A."/>
        </authorList>
    </citation>
    <scope>NUCLEOTIDE SEQUENCE [LARGE SCALE GENOMIC DNA]</scope>
    <source>
        <strain evidence="9">DSM 15567 / CIP 107919 / 50-1 BON</strain>
    </source>
</reference>
<protein>
    <recommendedName>
        <fullName evidence="3 5">Regulatory protein RecX</fullName>
    </recommendedName>
</protein>
<evidence type="ECO:0000256" key="1">
    <source>
        <dbReference type="ARBA" id="ARBA00004496"/>
    </source>
</evidence>
<dbReference type="Pfam" id="PF21982">
    <property type="entry name" value="RecX_HTH1"/>
    <property type="match status" value="1"/>
</dbReference>
<evidence type="ECO:0000313" key="9">
    <source>
        <dbReference type="Proteomes" id="UP000008457"/>
    </source>
</evidence>
<dbReference type="HAMAP" id="MF_01114">
    <property type="entry name" value="RecX"/>
    <property type="match status" value="1"/>
</dbReference>
<evidence type="ECO:0000256" key="2">
    <source>
        <dbReference type="ARBA" id="ARBA00009695"/>
    </source>
</evidence>
<accession>F4A1H6</accession>
<dbReference type="Gene3D" id="1.10.10.10">
    <property type="entry name" value="Winged helix-like DNA-binding domain superfamily/Winged helix DNA-binding domain"/>
    <property type="match status" value="3"/>
</dbReference>
<gene>
    <name evidence="5" type="primary">recX</name>
    <name evidence="8" type="ordered locus">Mahau_0812</name>
</gene>
<organism evidence="8 9">
    <name type="scientific">Mahella australiensis (strain DSM 15567 / CIP 107919 / 50-1 BON)</name>
    <dbReference type="NCBI Taxonomy" id="697281"/>
    <lineage>
        <taxon>Bacteria</taxon>
        <taxon>Bacillati</taxon>
        <taxon>Bacillota</taxon>
        <taxon>Clostridia</taxon>
        <taxon>Thermoanaerobacterales</taxon>
        <taxon>Thermoanaerobacterales Family IV. Incertae Sedis</taxon>
        <taxon>Mahella</taxon>
    </lineage>
</organism>
<dbReference type="PANTHER" id="PTHR33602">
    <property type="entry name" value="REGULATORY PROTEIN RECX FAMILY PROTEIN"/>
    <property type="match status" value="1"/>
</dbReference>
<dbReference type="InterPro" id="IPR003783">
    <property type="entry name" value="Regulatory_RecX"/>
</dbReference>
<dbReference type="GO" id="GO:0005737">
    <property type="term" value="C:cytoplasm"/>
    <property type="evidence" value="ECO:0007669"/>
    <property type="project" value="UniProtKB-SubCell"/>
</dbReference>
<dbReference type="InterPro" id="IPR036388">
    <property type="entry name" value="WH-like_DNA-bd_sf"/>
</dbReference>
<dbReference type="GO" id="GO:0006282">
    <property type="term" value="P:regulation of DNA repair"/>
    <property type="evidence" value="ECO:0007669"/>
    <property type="project" value="UniProtKB-UniRule"/>
</dbReference>
<dbReference type="PANTHER" id="PTHR33602:SF1">
    <property type="entry name" value="REGULATORY PROTEIN RECX FAMILY PROTEIN"/>
    <property type="match status" value="1"/>
</dbReference>
<evidence type="ECO:0000256" key="4">
    <source>
        <dbReference type="ARBA" id="ARBA00022490"/>
    </source>
</evidence>
<dbReference type="InterPro" id="IPR053926">
    <property type="entry name" value="RecX_HTH_1st"/>
</dbReference>
<evidence type="ECO:0000256" key="3">
    <source>
        <dbReference type="ARBA" id="ARBA00018111"/>
    </source>
</evidence>
<dbReference type="InterPro" id="IPR053924">
    <property type="entry name" value="RecX_HTH_2nd"/>
</dbReference>
<comment type="function">
    <text evidence="5">Modulates RecA activity.</text>
</comment>
<dbReference type="STRING" id="697281.Mahau_0812"/>
<evidence type="ECO:0000313" key="8">
    <source>
        <dbReference type="EMBL" id="AEE96010.1"/>
    </source>
</evidence>
<proteinExistence type="inferred from homology"/>
<reference evidence="9" key="1">
    <citation type="submission" date="2010-11" db="EMBL/GenBank/DDBJ databases">
        <title>The complete genome of Mahella australiensis DSM 15567.</title>
        <authorList>
            <consortium name="US DOE Joint Genome Institute (JGI-PGF)"/>
            <person name="Lucas S."/>
            <person name="Copeland A."/>
            <person name="Lapidus A."/>
            <person name="Bruce D."/>
            <person name="Goodwin L."/>
            <person name="Pitluck S."/>
            <person name="Kyrpides N."/>
            <person name="Mavromatis K."/>
            <person name="Pagani I."/>
            <person name="Ivanova N."/>
            <person name="Teshima H."/>
            <person name="Brettin T."/>
            <person name="Detter J.C."/>
            <person name="Han C."/>
            <person name="Tapia R."/>
            <person name="Land M."/>
            <person name="Hauser L."/>
            <person name="Markowitz V."/>
            <person name="Cheng J.-F."/>
            <person name="Hugenholtz P."/>
            <person name="Woyke T."/>
            <person name="Wu D."/>
            <person name="Spring S."/>
            <person name="Pukall R."/>
            <person name="Steenblock K."/>
            <person name="Schneider S."/>
            <person name="Klenk H.-P."/>
            <person name="Eisen J.A."/>
        </authorList>
    </citation>
    <scope>NUCLEOTIDE SEQUENCE [LARGE SCALE GENOMIC DNA]</scope>
    <source>
        <strain evidence="9">DSM 15567 / CIP 107919 / 50-1 BON</strain>
    </source>
</reference>
<evidence type="ECO:0000259" key="6">
    <source>
        <dbReference type="Pfam" id="PF02631"/>
    </source>
</evidence>
<comment type="subcellular location">
    <subcellularLocation>
        <location evidence="1 5">Cytoplasm</location>
    </subcellularLocation>
</comment>
<dbReference type="EMBL" id="CP002360">
    <property type="protein sequence ID" value="AEE96010.1"/>
    <property type="molecule type" value="Genomic_DNA"/>
</dbReference>
<dbReference type="Pfam" id="PF02631">
    <property type="entry name" value="RecX_HTH2"/>
    <property type="match status" value="1"/>
</dbReference>
<evidence type="ECO:0000256" key="5">
    <source>
        <dbReference type="HAMAP-Rule" id="MF_01114"/>
    </source>
</evidence>
<dbReference type="RefSeq" id="WP_013780440.1">
    <property type="nucleotide sequence ID" value="NC_015520.1"/>
</dbReference>
<dbReference type="AlphaFoldDB" id="F4A1H6"/>
<dbReference type="KEGG" id="mas:Mahau_0812"/>
<feature type="domain" description="RecX second three-helical" evidence="6">
    <location>
        <begin position="56"/>
        <end position="96"/>
    </location>
</feature>